<comment type="caution">
    <text evidence="2">The sequence shown here is derived from an EMBL/GenBank/DDBJ whole genome shotgun (WGS) entry which is preliminary data.</text>
</comment>
<evidence type="ECO:0000313" key="2">
    <source>
        <dbReference type="EMBL" id="GAA1805115.1"/>
    </source>
</evidence>
<feature type="domain" description="Aminoglycoside phosphotransferase" evidence="1">
    <location>
        <begin position="81"/>
        <end position="251"/>
    </location>
</feature>
<dbReference type="Proteomes" id="UP001499938">
    <property type="component" value="Unassembled WGS sequence"/>
</dbReference>
<proteinExistence type="predicted"/>
<name>A0ABN2M098_9MICO</name>
<dbReference type="InterPro" id="IPR011009">
    <property type="entry name" value="Kinase-like_dom_sf"/>
</dbReference>
<dbReference type="Pfam" id="PF01636">
    <property type="entry name" value="APH"/>
    <property type="match status" value="1"/>
</dbReference>
<reference evidence="2 3" key="1">
    <citation type="journal article" date="2019" name="Int. J. Syst. Evol. Microbiol.">
        <title>The Global Catalogue of Microorganisms (GCM) 10K type strain sequencing project: providing services to taxonomists for standard genome sequencing and annotation.</title>
        <authorList>
            <consortium name="The Broad Institute Genomics Platform"/>
            <consortium name="The Broad Institute Genome Sequencing Center for Infectious Disease"/>
            <person name="Wu L."/>
            <person name="Ma J."/>
        </authorList>
    </citation>
    <scope>NUCLEOTIDE SEQUENCE [LARGE SCALE GENOMIC DNA]</scope>
    <source>
        <strain evidence="2 3">JCM 15592</strain>
    </source>
</reference>
<gene>
    <name evidence="2" type="ORF">GCM10009811_30930</name>
</gene>
<dbReference type="SUPFAM" id="SSF56112">
    <property type="entry name" value="Protein kinase-like (PK-like)"/>
    <property type="match status" value="1"/>
</dbReference>
<sequence length="323" mass="34574">MPSAPVDYTRTSARPAFAALPEPVRAEIARLAGAPVQAADPPVGSGFTGSYAGVLHLADGRRVFAKAGGPAMPHVITGLCREAEVVPLLAGLRCVPTLIGAAQVDGWAMLVLEHIDGHQPGMPWSARDADLAHAACLEVASLPPERLEPLHLTGLVEDVAANWGIDGAFGAFARGQRDWPHGIRRPSPEELAELAALAGRAGTALRGDALCHNDVRPDNLLITADRAMLVDWNWVRASPPWFDLVGLWPQMAHDGIDLARFDDSPLLADADPEDIDCFLAVIVAYMIEDVDAPPPPGCTDALRRHQLWQAALFLDLLAARRGW</sequence>
<dbReference type="InterPro" id="IPR002575">
    <property type="entry name" value="Aminoglycoside_PTrfase"/>
</dbReference>
<dbReference type="Gene3D" id="3.90.1200.10">
    <property type="match status" value="1"/>
</dbReference>
<evidence type="ECO:0000259" key="1">
    <source>
        <dbReference type="Pfam" id="PF01636"/>
    </source>
</evidence>
<organism evidence="2 3">
    <name type="scientific">Nostocoides veronense</name>
    <dbReference type="NCBI Taxonomy" id="330836"/>
    <lineage>
        <taxon>Bacteria</taxon>
        <taxon>Bacillati</taxon>
        <taxon>Actinomycetota</taxon>
        <taxon>Actinomycetes</taxon>
        <taxon>Micrococcales</taxon>
        <taxon>Intrasporangiaceae</taxon>
        <taxon>Nostocoides</taxon>
    </lineage>
</organism>
<protein>
    <recommendedName>
        <fullName evidence="1">Aminoglycoside phosphotransferase domain-containing protein</fullName>
    </recommendedName>
</protein>
<evidence type="ECO:0000313" key="3">
    <source>
        <dbReference type="Proteomes" id="UP001499938"/>
    </source>
</evidence>
<dbReference type="EMBL" id="BAAAPO010000047">
    <property type="protein sequence ID" value="GAA1805115.1"/>
    <property type="molecule type" value="Genomic_DNA"/>
</dbReference>
<dbReference type="RefSeq" id="WP_344087522.1">
    <property type="nucleotide sequence ID" value="NZ_BAAAPO010000047.1"/>
</dbReference>
<keyword evidence="3" id="KW-1185">Reference proteome</keyword>
<accession>A0ABN2M098</accession>